<dbReference type="AlphaFoldDB" id="A0A0F9WFR8"/>
<evidence type="ECO:0000313" key="2">
    <source>
        <dbReference type="EMBL" id="KKO76196.1"/>
    </source>
</evidence>
<dbReference type="OrthoDB" id="3231855at2759"/>
<gene>
    <name evidence="2" type="ORF">AAJ76_6000118290</name>
</gene>
<reference evidence="2 3" key="1">
    <citation type="journal article" date="2015" name="Environ. Microbiol.">
        <title>Genome analyses suggest the presence of polyploidy and recent human-driven expansions in eight global populations of the honeybee pathogen Nosema ceranae.</title>
        <authorList>
            <person name="Pelin A."/>
            <person name="Selman M."/>
            <person name="Aris-Brosou S."/>
            <person name="Farinelli L."/>
            <person name="Corradi N."/>
        </authorList>
    </citation>
    <scope>NUCLEOTIDE SEQUENCE [LARGE SCALE GENOMIC DNA]</scope>
    <source>
        <strain evidence="2 3">PA08 1199</strain>
    </source>
</reference>
<dbReference type="RefSeq" id="XP_024331938.1">
    <property type="nucleotide sequence ID" value="XM_024476078.1"/>
</dbReference>
<dbReference type="VEuPathDB" id="MicrosporidiaDB:NCER_101949"/>
<sequence>MFNLAKIEKEKSFIKEIFPFLNDEDVENLFVSSEDMNIIITKILDNNYKGINVNLKDITQVKKIQKQIKKDLYYPELFYKQETDVYDGDIDRRKAEELYSQIKLLKNKLNFCKDKRVLEYQSEEIQQMYEELDKLNRRRALMILSKSLLNAKNIDLHGLYTKEALMFLSDYIQMYCPKEINLITGRDGNSQSLRPSVINFLENKGFKVVDKDNPYVRAVKRF</sequence>
<dbReference type="Gene3D" id="3.30.1370.110">
    <property type="match status" value="1"/>
</dbReference>
<dbReference type="VEuPathDB" id="MicrosporidiaDB:G9O61_00g017660"/>
<keyword evidence="3" id="KW-1185">Reference proteome</keyword>
<dbReference type="Proteomes" id="UP000034350">
    <property type="component" value="Unassembled WGS sequence"/>
</dbReference>
<accession>A0A0F9WFR8</accession>
<dbReference type="InterPro" id="IPR036063">
    <property type="entry name" value="Smr_dom_sf"/>
</dbReference>
<dbReference type="GeneID" id="36321027"/>
<dbReference type="VEuPathDB" id="MicrosporidiaDB:AAJ76_6000118290"/>
<organism evidence="2 3">
    <name type="scientific">Vairimorpha ceranae</name>
    <dbReference type="NCBI Taxonomy" id="40302"/>
    <lineage>
        <taxon>Eukaryota</taxon>
        <taxon>Fungi</taxon>
        <taxon>Fungi incertae sedis</taxon>
        <taxon>Microsporidia</taxon>
        <taxon>Nosematidae</taxon>
        <taxon>Vairimorpha</taxon>
    </lineage>
</organism>
<evidence type="ECO:0000313" key="3">
    <source>
        <dbReference type="Proteomes" id="UP000034350"/>
    </source>
</evidence>
<protein>
    <submittedName>
        <fullName evidence="2">Smr 2</fullName>
    </submittedName>
</protein>
<evidence type="ECO:0000256" key="1">
    <source>
        <dbReference type="SAM" id="Coils"/>
    </source>
</evidence>
<proteinExistence type="predicted"/>
<dbReference type="SUPFAM" id="SSF160443">
    <property type="entry name" value="SMR domain-like"/>
    <property type="match status" value="1"/>
</dbReference>
<dbReference type="EMBL" id="JPQZ01000006">
    <property type="protein sequence ID" value="KKO76196.1"/>
    <property type="molecule type" value="Genomic_DNA"/>
</dbReference>
<feature type="coiled-coil region" evidence="1">
    <location>
        <begin position="95"/>
        <end position="138"/>
    </location>
</feature>
<name>A0A0F9WFR8_9MICR</name>
<keyword evidence="1" id="KW-0175">Coiled coil</keyword>
<comment type="caution">
    <text evidence="2">The sequence shown here is derived from an EMBL/GenBank/DDBJ whole genome shotgun (WGS) entry which is preliminary data.</text>
</comment>